<reference evidence="1 2" key="1">
    <citation type="submission" date="2020-08" db="EMBL/GenBank/DDBJ databases">
        <title>Genomic Encyclopedia of Type Strains, Phase III (KMG-III): the genomes of soil and plant-associated and newly described type strains.</title>
        <authorList>
            <person name="Whitman W."/>
        </authorList>
    </citation>
    <scope>NUCLEOTIDE SEQUENCE [LARGE SCALE GENOMIC DNA]</scope>
    <source>
        <strain evidence="1 2">CECT 3265</strain>
    </source>
</reference>
<dbReference type="Proteomes" id="UP000556436">
    <property type="component" value="Unassembled WGS sequence"/>
</dbReference>
<sequence length="58" mass="6412">MQIQASGPEPKAVQTLTGPCTQCREIKEKRWEAVRQGNTHLAEATTVAMGQHLRAEHS</sequence>
<evidence type="ECO:0000313" key="1">
    <source>
        <dbReference type="EMBL" id="MBB4884490.1"/>
    </source>
</evidence>
<protein>
    <submittedName>
        <fullName evidence="1">Fumarate hydratase class II</fullName>
    </submittedName>
</protein>
<name>A0A7W7L6F3_STRNE</name>
<gene>
    <name evidence="1" type="ORF">FHS38_000499</name>
</gene>
<keyword evidence="2" id="KW-1185">Reference proteome</keyword>
<comment type="caution">
    <text evidence="1">The sequence shown here is derived from an EMBL/GenBank/DDBJ whole genome shotgun (WGS) entry which is preliminary data.</text>
</comment>
<proteinExistence type="predicted"/>
<accession>A0A7W7L6F3</accession>
<dbReference type="EMBL" id="JACHJG010000001">
    <property type="protein sequence ID" value="MBB4884490.1"/>
    <property type="molecule type" value="Genomic_DNA"/>
</dbReference>
<dbReference type="AlphaFoldDB" id="A0A7W7L6F3"/>
<organism evidence="1 2">
    <name type="scientific">Streptomyces netropsis</name>
    <name type="common">Streptoverticillium netropsis</name>
    <dbReference type="NCBI Taxonomy" id="55404"/>
    <lineage>
        <taxon>Bacteria</taxon>
        <taxon>Bacillati</taxon>
        <taxon>Actinomycetota</taxon>
        <taxon>Actinomycetes</taxon>
        <taxon>Kitasatosporales</taxon>
        <taxon>Streptomycetaceae</taxon>
        <taxon>Streptomyces</taxon>
    </lineage>
</organism>
<evidence type="ECO:0000313" key="2">
    <source>
        <dbReference type="Proteomes" id="UP000556436"/>
    </source>
</evidence>